<evidence type="ECO:0000313" key="7">
    <source>
        <dbReference type="Proteomes" id="UP000509742"/>
    </source>
</evidence>
<gene>
    <name evidence="5" type="primary">bioC</name>
    <name evidence="4" type="ORF">NHP190020_16480</name>
    <name evidence="5" type="ORF">SNTW_15870</name>
</gene>
<protein>
    <submittedName>
        <fullName evidence="5">Biotin synthase BioC</fullName>
    </submittedName>
</protein>
<reference evidence="5 6" key="1">
    <citation type="submission" date="2019-06" db="EMBL/GenBank/DDBJ databases">
        <title>Complete genome sequence of Helicobacter suis SNTW101c.</title>
        <authorList>
            <person name="Rimbara E."/>
            <person name="Suzuki M."/>
            <person name="Matsui H."/>
            <person name="Nakamura M."/>
            <person name="Mori S."/>
            <person name="Shibayama K."/>
        </authorList>
    </citation>
    <scope>NUCLEOTIDE SEQUENCE [LARGE SCALE GENOMIC DNA]</scope>
    <source>
        <strain evidence="5 6">SNTW101c</strain>
    </source>
</reference>
<evidence type="ECO:0000259" key="3">
    <source>
        <dbReference type="Pfam" id="PF13649"/>
    </source>
</evidence>
<dbReference type="GeneID" id="56928806"/>
<dbReference type="GO" id="GO:0008168">
    <property type="term" value="F:methyltransferase activity"/>
    <property type="evidence" value="ECO:0007669"/>
    <property type="project" value="UniProtKB-KW"/>
</dbReference>
<dbReference type="InterPro" id="IPR041698">
    <property type="entry name" value="Methyltransf_25"/>
</dbReference>
<reference evidence="4 7" key="2">
    <citation type="submission" date="2020-04" db="EMBL/GenBank/DDBJ databases">
        <title>Genomic analysis of gastric non-Helicobacter pylori Helicobacters isolated in Japan.</title>
        <authorList>
            <person name="Suzuki M."/>
            <person name="Rimbara E."/>
        </authorList>
    </citation>
    <scope>NUCLEOTIDE SEQUENCE [LARGE SCALE GENOMIC DNA]</scope>
    <source>
        <strain evidence="4 7">NHP19-0020</strain>
    </source>
</reference>
<dbReference type="CDD" id="cd02440">
    <property type="entry name" value="AdoMet_MTases"/>
    <property type="match status" value="1"/>
</dbReference>
<dbReference type="Pfam" id="PF13649">
    <property type="entry name" value="Methyltransf_25"/>
    <property type="match status" value="1"/>
</dbReference>
<evidence type="ECO:0000313" key="5">
    <source>
        <dbReference type="EMBL" id="BCD70942.1"/>
    </source>
</evidence>
<dbReference type="Proteomes" id="UP000509742">
    <property type="component" value="Chromosome"/>
</dbReference>
<dbReference type="EMBL" id="AP023036">
    <property type="protein sequence ID" value="BCD46609.1"/>
    <property type="molecule type" value="Genomic_DNA"/>
</dbReference>
<evidence type="ECO:0000313" key="6">
    <source>
        <dbReference type="Proteomes" id="UP000317935"/>
    </source>
</evidence>
<evidence type="ECO:0000313" key="4">
    <source>
        <dbReference type="EMBL" id="BCD46609.1"/>
    </source>
</evidence>
<keyword evidence="7" id="KW-1185">Reference proteome</keyword>
<dbReference type="Gene3D" id="3.40.50.150">
    <property type="entry name" value="Vaccinia Virus protein VP39"/>
    <property type="match status" value="1"/>
</dbReference>
<keyword evidence="2" id="KW-0808">Transferase</keyword>
<dbReference type="GO" id="GO:0032259">
    <property type="term" value="P:methylation"/>
    <property type="evidence" value="ECO:0007669"/>
    <property type="project" value="UniProtKB-KW"/>
</dbReference>
<sequence length="234" mass="26486">MGEAVCHSFNRAAKSYARYCRVQDQIISQLLSHLAGHSYARVLDLGCGSGNVIKQFPRFNLSANEFIGVDFSLEMLTEHPQNIEGVQKISLIYADFEDMFLNPCDLVIASSSLQWAKQLEFLCTRLCLQSTNIALAVHTNRSLHALHAFLGSNSPLRSQEQTEAILNRSLDKFKRKMWTQNFTQHFKNRQELLQQLKFGGLLGGGTLSYAQKKALKQIPLQTLDYEVVFCIGQR</sequence>
<dbReference type="PANTHER" id="PTHR43861">
    <property type="entry name" value="TRANS-ACONITATE 2-METHYLTRANSFERASE-RELATED"/>
    <property type="match status" value="1"/>
</dbReference>
<organism evidence="5 6">
    <name type="scientific">Helicobacter suis</name>
    <dbReference type="NCBI Taxonomy" id="104628"/>
    <lineage>
        <taxon>Bacteria</taxon>
        <taxon>Pseudomonadati</taxon>
        <taxon>Campylobacterota</taxon>
        <taxon>Epsilonproteobacteria</taxon>
        <taxon>Campylobacterales</taxon>
        <taxon>Helicobacteraceae</taxon>
        <taxon>Helicobacter</taxon>
    </lineage>
</organism>
<dbReference type="InterPro" id="IPR029063">
    <property type="entry name" value="SAM-dependent_MTases_sf"/>
</dbReference>
<dbReference type="Proteomes" id="UP000317935">
    <property type="component" value="Chromosome"/>
</dbReference>
<feature type="domain" description="Methyltransferase" evidence="3">
    <location>
        <begin position="42"/>
        <end position="117"/>
    </location>
</feature>
<evidence type="ECO:0000256" key="2">
    <source>
        <dbReference type="ARBA" id="ARBA00022679"/>
    </source>
</evidence>
<keyword evidence="1" id="KW-0489">Methyltransferase</keyword>
<dbReference type="AlphaFoldDB" id="A0A6J4D1K1"/>
<dbReference type="PANTHER" id="PTHR43861:SF1">
    <property type="entry name" value="TRANS-ACONITATE 2-METHYLTRANSFERASE"/>
    <property type="match status" value="1"/>
</dbReference>
<dbReference type="RefSeq" id="WP_231102780.1">
    <property type="nucleotide sequence ID" value="NZ_AP019774.1"/>
</dbReference>
<evidence type="ECO:0000256" key="1">
    <source>
        <dbReference type="ARBA" id="ARBA00022603"/>
    </source>
</evidence>
<accession>A0A6J4D1K1</accession>
<dbReference type="EMBL" id="AP019774">
    <property type="protein sequence ID" value="BCD70942.1"/>
    <property type="molecule type" value="Genomic_DNA"/>
</dbReference>
<name>A0A6J4D1K1_9HELI</name>
<proteinExistence type="predicted"/>
<dbReference type="SUPFAM" id="SSF53335">
    <property type="entry name" value="S-adenosyl-L-methionine-dependent methyltransferases"/>
    <property type="match status" value="1"/>
</dbReference>